<accession>A0A1H0QWA6</accession>
<evidence type="ECO:0000256" key="3">
    <source>
        <dbReference type="ARBA" id="ARBA00023315"/>
    </source>
</evidence>
<feature type="domain" description="N-end rule aminoacyl transferase C-terminal" evidence="6">
    <location>
        <begin position="107"/>
        <end position="240"/>
    </location>
</feature>
<dbReference type="RefSeq" id="WP_090229090.1">
    <property type="nucleotide sequence ID" value="NZ_FNJC01000003.1"/>
</dbReference>
<keyword evidence="3 4" id="KW-0012">Acyltransferase</keyword>
<dbReference type="PANTHER" id="PTHR21367">
    <property type="entry name" value="ARGININE-TRNA-PROTEIN TRANSFERASE 1"/>
    <property type="match status" value="1"/>
</dbReference>
<dbReference type="NCBIfam" id="NF002346">
    <property type="entry name" value="PRK01305.2-3"/>
    <property type="match status" value="1"/>
</dbReference>
<evidence type="ECO:0000256" key="1">
    <source>
        <dbReference type="ARBA" id="ARBA00022490"/>
    </source>
</evidence>
<dbReference type="NCBIfam" id="NF002343">
    <property type="entry name" value="PRK01305.1-4"/>
    <property type="match status" value="1"/>
</dbReference>
<dbReference type="EC" id="2.3.2.29" evidence="4"/>
<dbReference type="InterPro" id="IPR016181">
    <property type="entry name" value="Acyl_CoA_acyltransferase"/>
</dbReference>
<dbReference type="InterPro" id="IPR030700">
    <property type="entry name" value="N-end_Aminoacyl_Trfase"/>
</dbReference>
<dbReference type="PANTHER" id="PTHR21367:SF1">
    <property type="entry name" value="ARGINYL-TRNA--PROTEIN TRANSFERASE 1"/>
    <property type="match status" value="1"/>
</dbReference>
<evidence type="ECO:0000259" key="5">
    <source>
        <dbReference type="Pfam" id="PF04376"/>
    </source>
</evidence>
<dbReference type="Pfam" id="PF04377">
    <property type="entry name" value="ATE_C"/>
    <property type="match status" value="1"/>
</dbReference>
<dbReference type="PIRSF" id="PIRSF037208">
    <property type="entry name" value="ATE_pro_prd"/>
    <property type="match status" value="1"/>
</dbReference>
<comment type="similarity">
    <text evidence="4">Belongs to the R-transferase family. Bpt subfamily.</text>
</comment>
<evidence type="ECO:0000313" key="7">
    <source>
        <dbReference type="EMBL" id="SDP21573.1"/>
    </source>
</evidence>
<comment type="function">
    <text evidence="4">Functions in the N-end rule pathway of protein degradation where it conjugates Leu from its aminoacyl-tRNA to the N-termini of proteins containing an N-terminal aspartate or glutamate.</text>
</comment>
<dbReference type="SUPFAM" id="SSF55729">
    <property type="entry name" value="Acyl-CoA N-acyltransferases (Nat)"/>
    <property type="match status" value="1"/>
</dbReference>
<evidence type="ECO:0000259" key="6">
    <source>
        <dbReference type="Pfam" id="PF04377"/>
    </source>
</evidence>
<dbReference type="Pfam" id="PF04376">
    <property type="entry name" value="ATE_N"/>
    <property type="match status" value="1"/>
</dbReference>
<proteinExistence type="inferred from homology"/>
<dbReference type="InterPro" id="IPR017138">
    <property type="entry name" value="Asp_Glu_LeuTrfase"/>
</dbReference>
<gene>
    <name evidence="4" type="primary">bpt</name>
    <name evidence="7" type="ORF">SAMN04488061_2524</name>
</gene>
<dbReference type="GO" id="GO:0016740">
    <property type="term" value="F:transferase activity"/>
    <property type="evidence" value="ECO:0007669"/>
    <property type="project" value="UniProtKB-KW"/>
</dbReference>
<organism evidence="7 8">
    <name type="scientific">Filomicrobium insigne</name>
    <dbReference type="NCBI Taxonomy" id="418854"/>
    <lineage>
        <taxon>Bacteria</taxon>
        <taxon>Pseudomonadati</taxon>
        <taxon>Pseudomonadota</taxon>
        <taxon>Alphaproteobacteria</taxon>
        <taxon>Hyphomicrobiales</taxon>
        <taxon>Hyphomicrobiaceae</taxon>
        <taxon>Filomicrobium</taxon>
    </lineage>
</organism>
<evidence type="ECO:0000256" key="2">
    <source>
        <dbReference type="ARBA" id="ARBA00022679"/>
    </source>
</evidence>
<comment type="subcellular location">
    <subcellularLocation>
        <location evidence="4">Cytoplasm</location>
    </subcellularLocation>
</comment>
<comment type="catalytic activity">
    <reaction evidence="4">
        <text>N-terminal L-glutamyl-[protein] + L-leucyl-tRNA(Leu) = N-terminal L-leucyl-L-glutamyl-[protein] + tRNA(Leu) + H(+)</text>
        <dbReference type="Rhea" id="RHEA:50412"/>
        <dbReference type="Rhea" id="RHEA-COMP:9613"/>
        <dbReference type="Rhea" id="RHEA-COMP:9622"/>
        <dbReference type="Rhea" id="RHEA-COMP:12664"/>
        <dbReference type="Rhea" id="RHEA-COMP:12668"/>
        <dbReference type="ChEBI" id="CHEBI:15378"/>
        <dbReference type="ChEBI" id="CHEBI:64721"/>
        <dbReference type="ChEBI" id="CHEBI:78442"/>
        <dbReference type="ChEBI" id="CHEBI:78494"/>
        <dbReference type="ChEBI" id="CHEBI:133041"/>
        <dbReference type="EC" id="2.3.2.29"/>
    </reaction>
</comment>
<dbReference type="NCBIfam" id="NF002342">
    <property type="entry name" value="PRK01305.1-3"/>
    <property type="match status" value="1"/>
</dbReference>
<dbReference type="Proteomes" id="UP000198795">
    <property type="component" value="Unassembled WGS sequence"/>
</dbReference>
<name>A0A1H0QWA6_9HYPH</name>
<comment type="caution">
    <text evidence="7">The sequence shown here is derived from an EMBL/GenBank/DDBJ whole genome shotgun (WGS) entry which is preliminary data.</text>
</comment>
<dbReference type="EMBL" id="FNJC01000003">
    <property type="protein sequence ID" value="SDP21573.1"/>
    <property type="molecule type" value="Genomic_DNA"/>
</dbReference>
<evidence type="ECO:0000256" key="4">
    <source>
        <dbReference type="HAMAP-Rule" id="MF_00689"/>
    </source>
</evidence>
<keyword evidence="2 4" id="KW-0808">Transferase</keyword>
<reference evidence="7 8" key="1">
    <citation type="submission" date="2016-10" db="EMBL/GenBank/DDBJ databases">
        <authorList>
            <person name="Varghese N."/>
            <person name="Submissions S."/>
        </authorList>
    </citation>
    <scope>NUCLEOTIDE SEQUENCE [LARGE SCALE GENOMIC DNA]</scope>
    <source>
        <strain evidence="7 8">CGMCC 1.6497</strain>
    </source>
</reference>
<dbReference type="InterPro" id="IPR007472">
    <property type="entry name" value="N-end_Aminoacyl_Trfase_C"/>
</dbReference>
<evidence type="ECO:0000313" key="8">
    <source>
        <dbReference type="Proteomes" id="UP000198795"/>
    </source>
</evidence>
<keyword evidence="8" id="KW-1185">Reference proteome</keyword>
<sequence>MSEQGKTFPEFYITSPQPCPYLPGRLERKLFTHLTRDKSPGLIDNLLKGGFRRSQNIAYMPYCDGCNACVSVRVLVDEFAQGRSMRRIVDRNRDLASRCVAPVSTSEQYRLFRQYIDTRHGDGGMADMTVLDYAMMVEDSVVDTFCTEYRLKPEDPLSSTQVSDWPLMAMALCDRLSDGISMVYSYFDPDAQSRSLGSYMILDHIDRARRLGLPYLYLGYWIAGSRKMSYKMRFQPQEHLTPQGWLPLSPRS</sequence>
<dbReference type="InterPro" id="IPR007471">
    <property type="entry name" value="N-end_Aminoacyl_Trfase_N"/>
</dbReference>
<protein>
    <recommendedName>
        <fullName evidence="4">Aspartate/glutamate leucyltransferase</fullName>
        <ecNumber evidence="4">2.3.2.29</ecNumber>
    </recommendedName>
</protein>
<keyword evidence="1 4" id="KW-0963">Cytoplasm</keyword>
<comment type="catalytic activity">
    <reaction evidence="4">
        <text>N-terminal L-aspartyl-[protein] + L-leucyl-tRNA(Leu) = N-terminal L-leucyl-L-aspartyl-[protein] + tRNA(Leu) + H(+)</text>
        <dbReference type="Rhea" id="RHEA:50420"/>
        <dbReference type="Rhea" id="RHEA-COMP:9613"/>
        <dbReference type="Rhea" id="RHEA-COMP:9622"/>
        <dbReference type="Rhea" id="RHEA-COMP:12669"/>
        <dbReference type="Rhea" id="RHEA-COMP:12674"/>
        <dbReference type="ChEBI" id="CHEBI:15378"/>
        <dbReference type="ChEBI" id="CHEBI:64720"/>
        <dbReference type="ChEBI" id="CHEBI:78442"/>
        <dbReference type="ChEBI" id="CHEBI:78494"/>
        <dbReference type="ChEBI" id="CHEBI:133042"/>
        <dbReference type="EC" id="2.3.2.29"/>
    </reaction>
</comment>
<dbReference type="HAMAP" id="MF_00689">
    <property type="entry name" value="Bpt"/>
    <property type="match status" value="1"/>
</dbReference>
<feature type="domain" description="N-end aminoacyl transferase N-terminal" evidence="5">
    <location>
        <begin position="17"/>
        <end position="87"/>
    </location>
</feature>